<proteinExistence type="predicted"/>
<evidence type="ECO:0000313" key="3">
    <source>
        <dbReference type="Proteomes" id="UP000694415"/>
    </source>
</evidence>
<keyword evidence="1" id="KW-0812">Transmembrane</keyword>
<evidence type="ECO:0000256" key="1">
    <source>
        <dbReference type="SAM" id="Phobius"/>
    </source>
</evidence>
<accession>A0A8C6G8N7</accession>
<evidence type="ECO:0000313" key="2">
    <source>
        <dbReference type="Ensembl" id="ENSMSIP00000002327.1"/>
    </source>
</evidence>
<dbReference type="Proteomes" id="UP000694415">
    <property type="component" value="Unplaced"/>
</dbReference>
<keyword evidence="1" id="KW-0472">Membrane</keyword>
<reference evidence="2" key="1">
    <citation type="submission" date="2025-08" db="UniProtKB">
        <authorList>
            <consortium name="Ensembl"/>
        </authorList>
    </citation>
    <scope>IDENTIFICATION</scope>
</reference>
<organism evidence="2 3">
    <name type="scientific">Mus spicilegus</name>
    <name type="common">Mound-building mouse</name>
    <dbReference type="NCBI Taxonomy" id="10103"/>
    <lineage>
        <taxon>Eukaryota</taxon>
        <taxon>Metazoa</taxon>
        <taxon>Chordata</taxon>
        <taxon>Craniata</taxon>
        <taxon>Vertebrata</taxon>
        <taxon>Euteleostomi</taxon>
        <taxon>Mammalia</taxon>
        <taxon>Eutheria</taxon>
        <taxon>Euarchontoglires</taxon>
        <taxon>Glires</taxon>
        <taxon>Rodentia</taxon>
        <taxon>Myomorpha</taxon>
        <taxon>Muroidea</taxon>
        <taxon>Muridae</taxon>
        <taxon>Murinae</taxon>
        <taxon>Mus</taxon>
        <taxon>Mus</taxon>
    </lineage>
</organism>
<keyword evidence="1" id="KW-1133">Transmembrane helix</keyword>
<dbReference type="AlphaFoldDB" id="A0A8C6G8N7"/>
<reference evidence="2" key="2">
    <citation type="submission" date="2025-09" db="UniProtKB">
        <authorList>
            <consortium name="Ensembl"/>
        </authorList>
    </citation>
    <scope>IDENTIFICATION</scope>
</reference>
<sequence>MSAEESYRDGVPLTLLYLLVLWILSCSISYHLYLVTVFLSCDNSGIKPVTQFSVVSFKQWKFMWQIL</sequence>
<keyword evidence="3" id="KW-1185">Reference proteome</keyword>
<dbReference type="Ensembl" id="ENSMSIT00000002960.1">
    <property type="protein sequence ID" value="ENSMSIP00000002327.1"/>
    <property type="gene ID" value="ENSMSIG00000002216.1"/>
</dbReference>
<feature type="transmembrane region" description="Helical" evidence="1">
    <location>
        <begin position="15"/>
        <end position="39"/>
    </location>
</feature>
<name>A0A8C6G8N7_MUSSI</name>
<protein>
    <submittedName>
        <fullName evidence="2">Uncharacterized protein</fullName>
    </submittedName>
</protein>